<evidence type="ECO:0000313" key="2">
    <source>
        <dbReference type="Proteomes" id="UP000683507"/>
    </source>
</evidence>
<keyword evidence="2" id="KW-1185">Reference proteome</keyword>
<evidence type="ECO:0000313" key="1">
    <source>
        <dbReference type="EMBL" id="CAG5085283.1"/>
    </source>
</evidence>
<organism evidence="1 2">
    <name type="scientific">Parvicella tangerina</name>
    <dbReference type="NCBI Taxonomy" id="2829795"/>
    <lineage>
        <taxon>Bacteria</taxon>
        <taxon>Pseudomonadati</taxon>
        <taxon>Bacteroidota</taxon>
        <taxon>Flavobacteriia</taxon>
        <taxon>Flavobacteriales</taxon>
        <taxon>Parvicellaceae</taxon>
        <taxon>Parvicella</taxon>
    </lineage>
</organism>
<dbReference type="RefSeq" id="WP_258542919.1">
    <property type="nucleotide sequence ID" value="NZ_OU015584.1"/>
</dbReference>
<protein>
    <recommendedName>
        <fullName evidence="3">Cell division protein ZapA</fullName>
    </recommendedName>
</protein>
<accession>A0A916JPF3</accession>
<dbReference type="KEGG" id="ptan:CRYO30217_02711"/>
<dbReference type="Pfam" id="PF05164">
    <property type="entry name" value="ZapA"/>
    <property type="match status" value="1"/>
</dbReference>
<dbReference type="EMBL" id="OU015584">
    <property type="protein sequence ID" value="CAG5085283.1"/>
    <property type="molecule type" value="Genomic_DNA"/>
</dbReference>
<evidence type="ECO:0008006" key="3">
    <source>
        <dbReference type="Google" id="ProtNLM"/>
    </source>
</evidence>
<gene>
    <name evidence="1" type="ORF">CRYO30217_02711</name>
</gene>
<dbReference type="Proteomes" id="UP000683507">
    <property type="component" value="Chromosome"/>
</dbReference>
<sequence length="89" mass="10032">MSSLSIKVNIAGRVYPLTIDPQEEEFIRKAADRINANVKELQENYAVRDMQDLLAMTTLQYATEVIKGAKSVEYNQLLDDLKLLSDSLA</sequence>
<dbReference type="InterPro" id="IPR036192">
    <property type="entry name" value="Cell_div_ZapA-like_sf"/>
</dbReference>
<reference evidence="1" key="1">
    <citation type="submission" date="2021-04" db="EMBL/GenBank/DDBJ databases">
        <authorList>
            <person name="Rodrigo-Torres L."/>
            <person name="Arahal R. D."/>
            <person name="Lucena T."/>
        </authorList>
    </citation>
    <scope>NUCLEOTIDE SEQUENCE</scope>
    <source>
        <strain evidence="1">AS29M-1</strain>
    </source>
</reference>
<dbReference type="SUPFAM" id="SSF102829">
    <property type="entry name" value="Cell division protein ZapA-like"/>
    <property type="match status" value="1"/>
</dbReference>
<proteinExistence type="predicted"/>
<dbReference type="AlphaFoldDB" id="A0A916JPF3"/>
<dbReference type="InterPro" id="IPR007838">
    <property type="entry name" value="Cell_div_ZapA-like"/>
</dbReference>
<name>A0A916JPF3_9FLAO</name>